<evidence type="ECO:0000313" key="6">
    <source>
        <dbReference type="Proteomes" id="UP000092730"/>
    </source>
</evidence>
<dbReference type="OrthoDB" id="545910at2759"/>
<dbReference type="VEuPathDB" id="FungiDB:I302_08901"/>
<dbReference type="KEGG" id="kbi:30213300"/>
<feature type="domain" description="Fe2OG dioxygenase" evidence="3">
    <location>
        <begin position="237"/>
        <end position="342"/>
    </location>
</feature>
<feature type="binding site" evidence="1">
    <location>
        <position position="322"/>
    </location>
    <ligand>
        <name>2-oxoglutarate</name>
        <dbReference type="ChEBI" id="CHEBI:16810"/>
    </ligand>
</feature>
<feature type="binding site" evidence="1">
    <location>
        <position position="333"/>
    </location>
    <ligand>
        <name>2-oxoglutarate</name>
        <dbReference type="ChEBI" id="CHEBI:16810"/>
    </ligand>
</feature>
<evidence type="ECO:0000256" key="2">
    <source>
        <dbReference type="SAM" id="MobiDB-lite"/>
    </source>
</evidence>
<evidence type="ECO:0000313" key="4">
    <source>
        <dbReference type="EMBL" id="OCF21229.1"/>
    </source>
</evidence>
<dbReference type="SUPFAM" id="SSF51197">
    <property type="entry name" value="Clavaminate synthase-like"/>
    <property type="match status" value="1"/>
</dbReference>
<dbReference type="GeneID" id="30213300"/>
<evidence type="ECO:0000256" key="1">
    <source>
        <dbReference type="PIRSR" id="PIRSR632852-1"/>
    </source>
</evidence>
<name>A0A1B9FR27_9TREE</name>
<feature type="region of interest" description="Disordered" evidence="2">
    <location>
        <begin position="1"/>
        <end position="65"/>
    </location>
</feature>
<dbReference type="AlphaFoldDB" id="A0A1B9FR27"/>
<organism evidence="4">
    <name type="scientific">Kwoniella bestiolae CBS 10118</name>
    <dbReference type="NCBI Taxonomy" id="1296100"/>
    <lineage>
        <taxon>Eukaryota</taxon>
        <taxon>Fungi</taxon>
        <taxon>Dikarya</taxon>
        <taxon>Basidiomycota</taxon>
        <taxon>Agaricomycotina</taxon>
        <taxon>Tremellomycetes</taxon>
        <taxon>Tremellales</taxon>
        <taxon>Cryptococcaceae</taxon>
        <taxon>Kwoniella</taxon>
    </lineage>
</organism>
<dbReference type="EMBL" id="KV700382">
    <property type="protein sequence ID" value="OCF21229.1"/>
    <property type="molecule type" value="Genomic_DNA"/>
</dbReference>
<dbReference type="PANTHER" id="PTHR31573:SF1">
    <property type="entry name" value="DNA OXIDATIVE DEMETHYLASE ALKBH2"/>
    <property type="match status" value="1"/>
</dbReference>
<dbReference type="Proteomes" id="UP000092730">
    <property type="component" value="Chromosome 3"/>
</dbReference>
<reference evidence="5" key="4">
    <citation type="submission" date="2024-02" db="EMBL/GenBank/DDBJ databases">
        <title>Comparative genomics of Cryptococcus and Kwoniella reveals pathogenesis evolution and contrasting modes of karyotype evolution via chromosome fusion or intercentromeric recombination.</title>
        <authorList>
            <person name="Coelho M.A."/>
            <person name="David-Palma M."/>
            <person name="Shea T."/>
            <person name="Bowers K."/>
            <person name="McGinley-Smith S."/>
            <person name="Mohammad A.W."/>
            <person name="Gnirke A."/>
            <person name="Yurkov A.M."/>
            <person name="Nowrousian M."/>
            <person name="Sun S."/>
            <person name="Cuomo C.A."/>
            <person name="Heitman J."/>
        </authorList>
    </citation>
    <scope>NUCLEOTIDE SEQUENCE</scope>
    <source>
        <strain evidence="5">CBS 10118</strain>
    </source>
</reference>
<gene>
    <name evidence="4" type="ORF">I302_08901</name>
    <name evidence="5" type="ORF">I302_105025</name>
</gene>
<evidence type="ECO:0000313" key="5">
    <source>
        <dbReference type="EMBL" id="WVW83009.1"/>
    </source>
</evidence>
<dbReference type="GO" id="GO:0006307">
    <property type="term" value="P:DNA alkylation repair"/>
    <property type="evidence" value="ECO:0007669"/>
    <property type="project" value="TreeGrafter"/>
</dbReference>
<dbReference type="GO" id="GO:0035516">
    <property type="term" value="F:broad specificity oxidative DNA demethylase activity"/>
    <property type="evidence" value="ECO:0007669"/>
    <property type="project" value="TreeGrafter"/>
</dbReference>
<dbReference type="InterPro" id="IPR037151">
    <property type="entry name" value="AlkB-like_sf"/>
</dbReference>
<dbReference type="GO" id="GO:0008198">
    <property type="term" value="F:ferrous iron binding"/>
    <property type="evidence" value="ECO:0007669"/>
    <property type="project" value="TreeGrafter"/>
</dbReference>
<dbReference type="Gene3D" id="2.60.120.590">
    <property type="entry name" value="Alpha-ketoglutarate-dependent dioxygenase AlkB-like"/>
    <property type="match status" value="1"/>
</dbReference>
<feature type="compositionally biased region" description="Low complexity" evidence="2">
    <location>
        <begin position="1"/>
        <end position="41"/>
    </location>
</feature>
<dbReference type="Pfam" id="PF13532">
    <property type="entry name" value="2OG-FeII_Oxy_2"/>
    <property type="match status" value="1"/>
</dbReference>
<dbReference type="STRING" id="1296100.A0A1B9FR27"/>
<reference evidence="4" key="3">
    <citation type="submission" date="2016-07" db="EMBL/GenBank/DDBJ databases">
        <title>Evolution of pathogenesis and genome organization in the Tremellales.</title>
        <authorList>
            <person name="Cuomo C."/>
            <person name="Litvintseva A."/>
            <person name="Heitman J."/>
            <person name="Chen Y."/>
            <person name="Sun S."/>
            <person name="Springer D."/>
            <person name="Dromer F."/>
            <person name="Young S."/>
            <person name="Zeng Q."/>
            <person name="Chapman S."/>
            <person name="Gujja S."/>
            <person name="Saif S."/>
            <person name="Birren B."/>
        </authorList>
    </citation>
    <scope>NUCLEOTIDE SEQUENCE</scope>
    <source>
        <strain evidence="4">CBS 10118</strain>
    </source>
</reference>
<accession>A0A1B9FR27</accession>
<evidence type="ECO:0000259" key="3">
    <source>
        <dbReference type="PROSITE" id="PS51471"/>
    </source>
</evidence>
<reference evidence="4" key="1">
    <citation type="submission" date="2013-07" db="EMBL/GenBank/DDBJ databases">
        <title>The Genome Sequence of Cryptococcus bestiolae CBS10118.</title>
        <authorList>
            <consortium name="The Broad Institute Genome Sequencing Platform"/>
            <person name="Cuomo C."/>
            <person name="Litvintseva A."/>
            <person name="Chen Y."/>
            <person name="Heitman J."/>
            <person name="Sun S."/>
            <person name="Springer D."/>
            <person name="Dromer F."/>
            <person name="Young S.K."/>
            <person name="Zeng Q."/>
            <person name="Gargeya S."/>
            <person name="Fitzgerald M."/>
            <person name="Abouelleil A."/>
            <person name="Alvarado L."/>
            <person name="Berlin A.M."/>
            <person name="Chapman S.B."/>
            <person name="Dewar J."/>
            <person name="Goldberg J."/>
            <person name="Griggs A."/>
            <person name="Gujja S."/>
            <person name="Hansen M."/>
            <person name="Howarth C."/>
            <person name="Imamovic A."/>
            <person name="Larimer J."/>
            <person name="McCowan C."/>
            <person name="Murphy C."/>
            <person name="Pearson M."/>
            <person name="Priest M."/>
            <person name="Roberts A."/>
            <person name="Saif S."/>
            <person name="Shea T."/>
            <person name="Sykes S."/>
            <person name="Wortman J."/>
            <person name="Nusbaum C."/>
            <person name="Birren B."/>
        </authorList>
    </citation>
    <scope>NUCLEOTIDE SEQUENCE [LARGE SCALE GENOMIC DNA]</scope>
    <source>
        <strain evidence="4">CBS 10118</strain>
    </source>
</reference>
<dbReference type="InterPro" id="IPR027450">
    <property type="entry name" value="AlkB-like"/>
</dbReference>
<feature type="binding site" evidence="1">
    <location>
        <position position="246"/>
    </location>
    <ligand>
        <name>2-oxoglutarate</name>
        <dbReference type="ChEBI" id="CHEBI:16810"/>
    </ligand>
</feature>
<sequence>MKRSLESTSSPRSSKRQASLASFLKPKTAPSPAKAKPPIIANGEGNEDRPIILDDDDEGDLKPLTPFDKSKAKVIDLFLPSNNTNLNNPKQTERETDENLPTPWPPTNHPYHPPPTPTYNHPILIPPPPTSLHPLHFNVNPKIIHNPTTDLDLIYYKSFIDKSSSKELMNYLLENLPWYRVKYTVRGMNINTPRYTTVFGKDSTEIPWSGYMKCRPRAVPEVMQRLMRKVEQVTSSQFNFCLINYYSSGLDSISYHSDSESFLGPNPTIASLTLGYPRDFHLRHVNYKNHPRTGKEVPVEKFTLEDGDMVIMKGKTQHEWEHSVPKRKSAKGRINITFRKGIVRYATENYYNYNVGKGPLYRWDSEEKEMREVECSDGGVKS</sequence>
<feature type="binding site" evidence="1">
    <location>
        <position position="339"/>
    </location>
    <ligand>
        <name>2-oxoglutarate</name>
        <dbReference type="ChEBI" id="CHEBI:16810"/>
    </ligand>
</feature>
<protein>
    <recommendedName>
        <fullName evidence="3">Fe2OG dioxygenase domain-containing protein</fullName>
    </recommendedName>
</protein>
<feature type="binding site" evidence="1">
    <location>
        <position position="337"/>
    </location>
    <ligand>
        <name>2-oxoglutarate</name>
        <dbReference type="ChEBI" id="CHEBI:16810"/>
    </ligand>
</feature>
<dbReference type="GO" id="GO:0051747">
    <property type="term" value="F:cytosine C-5 DNA demethylase activity"/>
    <property type="evidence" value="ECO:0007669"/>
    <property type="project" value="TreeGrafter"/>
</dbReference>
<feature type="binding site" evidence="1">
    <location>
        <position position="256"/>
    </location>
    <ligand>
        <name>2-oxoglutarate</name>
        <dbReference type="ChEBI" id="CHEBI:16810"/>
    </ligand>
</feature>
<dbReference type="PANTHER" id="PTHR31573">
    <property type="entry name" value="ALPHA-KETOGLUTARATE-DEPENDENT DIOXYGENASE ALKB HOMOLOG 2"/>
    <property type="match status" value="1"/>
</dbReference>
<reference evidence="5" key="2">
    <citation type="submission" date="2013-07" db="EMBL/GenBank/DDBJ databases">
        <authorList>
            <consortium name="The Broad Institute Genome Sequencing Platform"/>
            <person name="Cuomo C."/>
            <person name="Litvintseva A."/>
            <person name="Chen Y."/>
            <person name="Heitman J."/>
            <person name="Sun S."/>
            <person name="Springer D."/>
            <person name="Dromer F."/>
            <person name="Young S.K."/>
            <person name="Zeng Q."/>
            <person name="Gargeya S."/>
            <person name="Fitzgerald M."/>
            <person name="Abouelleil A."/>
            <person name="Alvarado L."/>
            <person name="Berlin A.M."/>
            <person name="Chapman S.B."/>
            <person name="Dewar J."/>
            <person name="Goldberg J."/>
            <person name="Griggs A."/>
            <person name="Gujja S."/>
            <person name="Hansen M."/>
            <person name="Howarth C."/>
            <person name="Imamovic A."/>
            <person name="Larimer J."/>
            <person name="McCowan C."/>
            <person name="Murphy C."/>
            <person name="Pearson M."/>
            <person name="Priest M."/>
            <person name="Roberts A."/>
            <person name="Saif S."/>
            <person name="Shea T."/>
            <person name="Sykes S."/>
            <person name="Wortman J."/>
            <person name="Nusbaum C."/>
            <person name="Birren B."/>
        </authorList>
    </citation>
    <scope>NUCLEOTIDE SEQUENCE</scope>
    <source>
        <strain evidence="5">CBS 10118</strain>
    </source>
</reference>
<dbReference type="InterPro" id="IPR005123">
    <property type="entry name" value="Oxoglu/Fe-dep_dioxygenase_dom"/>
</dbReference>
<dbReference type="PROSITE" id="PS51471">
    <property type="entry name" value="FE2OG_OXY"/>
    <property type="match status" value="1"/>
</dbReference>
<dbReference type="RefSeq" id="XP_019042299.1">
    <property type="nucleotide sequence ID" value="XM_019195476.1"/>
</dbReference>
<dbReference type="InterPro" id="IPR032852">
    <property type="entry name" value="ALKBH2"/>
</dbReference>
<keyword evidence="6" id="KW-1185">Reference proteome</keyword>
<proteinExistence type="predicted"/>
<dbReference type="EMBL" id="CP144543">
    <property type="protein sequence ID" value="WVW83009.1"/>
    <property type="molecule type" value="Genomic_DNA"/>
</dbReference>
<feature type="binding site" evidence="1">
    <location>
        <position position="244"/>
    </location>
    <ligand>
        <name>2-oxoglutarate</name>
        <dbReference type="ChEBI" id="CHEBI:16810"/>
    </ligand>
</feature>